<dbReference type="AlphaFoldDB" id="A0A6N6MJL9"/>
<sequence>MTITHPLYASQNGDRWSLCRGADVADVYVLHEANPASGGQMSRIALGPFLAGPAGAPERQEALRLIGALMERAAQMRPATPAAPEPGAAAAEPTPGEALR</sequence>
<evidence type="ECO:0000256" key="1">
    <source>
        <dbReference type="SAM" id="MobiDB-lite"/>
    </source>
</evidence>
<evidence type="ECO:0000313" key="3">
    <source>
        <dbReference type="Proteomes" id="UP000441523"/>
    </source>
</evidence>
<evidence type="ECO:0000313" key="2">
    <source>
        <dbReference type="EMBL" id="KAB1070207.1"/>
    </source>
</evidence>
<feature type="compositionally biased region" description="Low complexity" evidence="1">
    <location>
        <begin position="78"/>
        <end position="100"/>
    </location>
</feature>
<feature type="region of interest" description="Disordered" evidence="1">
    <location>
        <begin position="76"/>
        <end position="100"/>
    </location>
</feature>
<dbReference type="EMBL" id="VZZJ01000030">
    <property type="protein sequence ID" value="KAB1070207.1"/>
    <property type="molecule type" value="Genomic_DNA"/>
</dbReference>
<proteinExistence type="predicted"/>
<accession>A0A6N6MJL9</accession>
<reference evidence="2 3" key="1">
    <citation type="submission" date="2019-09" db="EMBL/GenBank/DDBJ databases">
        <title>YIM 132548 draft genome.</title>
        <authorList>
            <person name="Jiang L."/>
        </authorList>
    </citation>
    <scope>NUCLEOTIDE SEQUENCE [LARGE SCALE GENOMIC DNA]</scope>
    <source>
        <strain evidence="2 3">YIM 132548</strain>
    </source>
</reference>
<dbReference type="Proteomes" id="UP000441523">
    <property type="component" value="Unassembled WGS sequence"/>
</dbReference>
<keyword evidence="3" id="KW-1185">Reference proteome</keyword>
<gene>
    <name evidence="2" type="ORF">F6X51_23270</name>
</gene>
<dbReference type="RefSeq" id="WP_150966062.1">
    <property type="nucleotide sequence ID" value="NZ_VZZJ01000030.1"/>
</dbReference>
<organism evidence="2 3">
    <name type="scientific">Methylobacterium planeticum</name>
    <dbReference type="NCBI Taxonomy" id="2615211"/>
    <lineage>
        <taxon>Bacteria</taxon>
        <taxon>Pseudomonadati</taxon>
        <taxon>Pseudomonadota</taxon>
        <taxon>Alphaproteobacteria</taxon>
        <taxon>Hyphomicrobiales</taxon>
        <taxon>Methylobacteriaceae</taxon>
        <taxon>Methylobacterium</taxon>
    </lineage>
</organism>
<name>A0A6N6MJL9_9HYPH</name>
<protein>
    <submittedName>
        <fullName evidence="2">Uncharacterized protein</fullName>
    </submittedName>
</protein>
<comment type="caution">
    <text evidence="2">The sequence shown here is derived from an EMBL/GenBank/DDBJ whole genome shotgun (WGS) entry which is preliminary data.</text>
</comment>